<proteinExistence type="predicted"/>
<evidence type="ECO:0000313" key="6">
    <source>
        <dbReference type="EMBL" id="MBF4694058.1"/>
    </source>
</evidence>
<dbReference type="NCBIfam" id="NF045646">
    <property type="entry name" value="rSAM_Se_TrsS"/>
    <property type="match status" value="1"/>
</dbReference>
<evidence type="ECO:0000256" key="4">
    <source>
        <dbReference type="ARBA" id="ARBA00023014"/>
    </source>
</evidence>
<dbReference type="EMBL" id="JADKNH010000007">
    <property type="protein sequence ID" value="MBF4694058.1"/>
    <property type="molecule type" value="Genomic_DNA"/>
</dbReference>
<dbReference type="SFLD" id="SFLDS00029">
    <property type="entry name" value="Radical_SAM"/>
    <property type="match status" value="1"/>
</dbReference>
<dbReference type="InterPro" id="IPR054698">
    <property type="entry name" value="rSAM_Se_TrsS"/>
</dbReference>
<feature type="domain" description="Radical SAM core" evidence="5">
    <location>
        <begin position="88"/>
        <end position="305"/>
    </location>
</feature>
<dbReference type="PROSITE" id="PS51918">
    <property type="entry name" value="RADICAL_SAM"/>
    <property type="match status" value="1"/>
</dbReference>
<evidence type="ECO:0000256" key="3">
    <source>
        <dbReference type="ARBA" id="ARBA00023004"/>
    </source>
</evidence>
<protein>
    <submittedName>
        <fullName evidence="6">Radical SAM protein</fullName>
    </submittedName>
</protein>
<dbReference type="Pfam" id="PF04055">
    <property type="entry name" value="Radical_SAM"/>
    <property type="match status" value="1"/>
</dbReference>
<dbReference type="Gene3D" id="3.20.20.70">
    <property type="entry name" value="Aldolase class I"/>
    <property type="match status" value="1"/>
</dbReference>
<evidence type="ECO:0000256" key="1">
    <source>
        <dbReference type="ARBA" id="ARBA00022691"/>
    </source>
</evidence>
<dbReference type="InterPro" id="IPR034474">
    <property type="entry name" value="Methyltransferase_Class_D"/>
</dbReference>
<dbReference type="Proteomes" id="UP000614200">
    <property type="component" value="Unassembled WGS sequence"/>
</dbReference>
<comment type="caution">
    <text evidence="6">The sequence shown here is derived from an EMBL/GenBank/DDBJ whole genome shotgun (WGS) entry which is preliminary data.</text>
</comment>
<dbReference type="PANTHER" id="PTHR43306:SF1">
    <property type="entry name" value="7,8-DIHYDRO-6-HYDROXYMETHYLPTERIN DIMETHYLTRANSFERASE"/>
    <property type="match status" value="1"/>
</dbReference>
<keyword evidence="2" id="KW-0479">Metal-binding</keyword>
<organism evidence="6 7">
    <name type="scientific">Fusibacter ferrireducens</name>
    <dbReference type="NCBI Taxonomy" id="2785058"/>
    <lineage>
        <taxon>Bacteria</taxon>
        <taxon>Bacillati</taxon>
        <taxon>Bacillota</taxon>
        <taxon>Clostridia</taxon>
        <taxon>Eubacteriales</taxon>
        <taxon>Eubacteriales Family XII. Incertae Sedis</taxon>
        <taxon>Fusibacter</taxon>
    </lineage>
</organism>
<dbReference type="SFLD" id="SFLDG01067">
    <property type="entry name" value="SPASM/twitch_domain_containing"/>
    <property type="match status" value="1"/>
</dbReference>
<evidence type="ECO:0000256" key="2">
    <source>
        <dbReference type="ARBA" id="ARBA00022723"/>
    </source>
</evidence>
<dbReference type="PANTHER" id="PTHR43306">
    <property type="entry name" value="7,8-DIHYDRO-6-HYDROXYMETHYLPTERIN DIMETHYLTRANSFERASE"/>
    <property type="match status" value="1"/>
</dbReference>
<keyword evidence="3" id="KW-0408">Iron</keyword>
<dbReference type="Pfam" id="PF23545">
    <property type="entry name" value="Zn_ribbon_HMPTM"/>
    <property type="match status" value="1"/>
</dbReference>
<evidence type="ECO:0000313" key="7">
    <source>
        <dbReference type="Proteomes" id="UP000614200"/>
    </source>
</evidence>
<dbReference type="InterPro" id="IPR056488">
    <property type="entry name" value="Zn_ribbon_HMPTM"/>
</dbReference>
<dbReference type="SFLD" id="SFLDG01100">
    <property type="entry name" value="methyltransferase_(Class_D)"/>
    <property type="match status" value="1"/>
</dbReference>
<dbReference type="InterPro" id="IPR007197">
    <property type="entry name" value="rSAM"/>
</dbReference>
<dbReference type="InterPro" id="IPR013785">
    <property type="entry name" value="Aldolase_TIM"/>
</dbReference>
<keyword evidence="7" id="KW-1185">Reference proteome</keyword>
<evidence type="ECO:0000259" key="5">
    <source>
        <dbReference type="PROSITE" id="PS51918"/>
    </source>
</evidence>
<sequence length="451" mass="50177">MNAKKIYSKTESVCPVCLKRVDAEIVREHDRSYLVKSCSEHGLFSTLIWEGAPEIENWCGDRNAFEKAAQPVDSKGCPYECGICAEHQQQSCCVLLEITQRCNLKCPVCFAEAGSEHSMDPTMSQIEAWYEMLLLKGGPFNIQLSGGEPTMRDDLPEIIDLGKRMGFNFFQLNTNGIRLAEDYDYCERVARAGLNCAFLQFDGLSDPIYKALRGRALLEQKIRAIENCKQAGIGVVLVPTVVKGVNDLELGAIIDFAAHNMPIVRGVHFQPVSYFGRYPESFSEDRMTIPALLRGIEHQTHGEIKVSAFVPPSSEHPLCSFNGKFALQKDGHFKSVSEFGKSKSCCCSVETPAEAAMKYVARQWSAPKGNTLEVVQPEQNISMVPDLTSLDAFLEQAKMTLAISGMAFQDAWTLDLKRLKSCHIHVVSQTGDLIPFCAYNLTSRDGKSLYR</sequence>
<dbReference type="RefSeq" id="WP_194702290.1">
    <property type="nucleotide sequence ID" value="NZ_JADKNH010000007.1"/>
</dbReference>
<gene>
    <name evidence="6" type="ORF">ISU02_13135</name>
</gene>
<name>A0ABR9ZUE4_9FIRM</name>
<keyword evidence="1" id="KW-0949">S-adenosyl-L-methionine</keyword>
<accession>A0ABR9ZUE4</accession>
<dbReference type="SUPFAM" id="SSF102114">
    <property type="entry name" value="Radical SAM enzymes"/>
    <property type="match status" value="1"/>
</dbReference>
<keyword evidence="4" id="KW-0411">Iron-sulfur</keyword>
<dbReference type="CDD" id="cd01335">
    <property type="entry name" value="Radical_SAM"/>
    <property type="match status" value="1"/>
</dbReference>
<reference evidence="6 7" key="1">
    <citation type="submission" date="2020-11" db="EMBL/GenBank/DDBJ databases">
        <title>Fusibacter basophilias sp. nov.</title>
        <authorList>
            <person name="Qiu D."/>
        </authorList>
    </citation>
    <scope>NUCLEOTIDE SEQUENCE [LARGE SCALE GENOMIC DNA]</scope>
    <source>
        <strain evidence="6 7">Q10-2</strain>
    </source>
</reference>
<dbReference type="InterPro" id="IPR058240">
    <property type="entry name" value="rSAM_sf"/>
</dbReference>